<evidence type="ECO:0000313" key="1">
    <source>
        <dbReference type="EMBL" id="GBN47963.1"/>
    </source>
</evidence>
<proteinExistence type="predicted"/>
<organism evidence="1 2">
    <name type="scientific">Araneus ventricosus</name>
    <name type="common">Orbweaver spider</name>
    <name type="synonym">Epeira ventricosa</name>
    <dbReference type="NCBI Taxonomy" id="182803"/>
    <lineage>
        <taxon>Eukaryota</taxon>
        <taxon>Metazoa</taxon>
        <taxon>Ecdysozoa</taxon>
        <taxon>Arthropoda</taxon>
        <taxon>Chelicerata</taxon>
        <taxon>Arachnida</taxon>
        <taxon>Araneae</taxon>
        <taxon>Araneomorphae</taxon>
        <taxon>Entelegynae</taxon>
        <taxon>Araneoidea</taxon>
        <taxon>Araneidae</taxon>
        <taxon>Araneus</taxon>
    </lineage>
</organism>
<evidence type="ECO:0000313" key="2">
    <source>
        <dbReference type="Proteomes" id="UP000499080"/>
    </source>
</evidence>
<comment type="caution">
    <text evidence="1">The sequence shown here is derived from an EMBL/GenBank/DDBJ whole genome shotgun (WGS) entry which is preliminary data.</text>
</comment>
<dbReference type="EMBL" id="BGPR01010776">
    <property type="protein sequence ID" value="GBN47963.1"/>
    <property type="molecule type" value="Genomic_DNA"/>
</dbReference>
<keyword evidence="1" id="KW-0240">DNA-directed RNA polymerase</keyword>
<dbReference type="InterPro" id="IPR006886">
    <property type="entry name" value="RNA_pol_III_Rpc5"/>
</dbReference>
<protein>
    <submittedName>
        <fullName evidence="1">DNA-directed RNA polymerase III subunit RPC5</fullName>
    </submittedName>
</protein>
<keyword evidence="2" id="KW-1185">Reference proteome</keyword>
<dbReference type="GO" id="GO:0042797">
    <property type="term" value="P:tRNA transcription by RNA polymerase III"/>
    <property type="evidence" value="ECO:0007669"/>
    <property type="project" value="TreeGrafter"/>
</dbReference>
<sequence length="171" mass="19123">MDTDVDNKFSDDDEVAYEANVRLTKTLSDVLNLFIYPIRHSGNISQDSTCLSARIKPKQQRVELEFGIDINAGNYDTSRGEQIAYNVDGQSSNGECYFNSGIMDKKLLVGTKVLDSDLNYALGFMRKGELHLTSLHSIIEVNPGYIHMDKIDTSTKKSLNASNYCSFSFSL</sequence>
<keyword evidence="1" id="KW-0804">Transcription</keyword>
<dbReference type="AlphaFoldDB" id="A0A4Y2PAB8"/>
<dbReference type="Pfam" id="PF04801">
    <property type="entry name" value="RPC5"/>
    <property type="match status" value="1"/>
</dbReference>
<accession>A0A4Y2PAB8</accession>
<dbReference type="OrthoDB" id="6510938at2759"/>
<dbReference type="GO" id="GO:0005666">
    <property type="term" value="C:RNA polymerase III complex"/>
    <property type="evidence" value="ECO:0007669"/>
    <property type="project" value="TreeGrafter"/>
</dbReference>
<gene>
    <name evidence="1" type="primary">POLR3E_2</name>
    <name evidence="1" type="ORF">AVEN_62952_1</name>
</gene>
<reference evidence="1 2" key="1">
    <citation type="journal article" date="2019" name="Sci. Rep.">
        <title>Orb-weaving spider Araneus ventricosus genome elucidates the spidroin gene catalogue.</title>
        <authorList>
            <person name="Kono N."/>
            <person name="Nakamura H."/>
            <person name="Ohtoshi R."/>
            <person name="Moran D.A.P."/>
            <person name="Shinohara A."/>
            <person name="Yoshida Y."/>
            <person name="Fujiwara M."/>
            <person name="Mori M."/>
            <person name="Tomita M."/>
            <person name="Arakawa K."/>
        </authorList>
    </citation>
    <scope>NUCLEOTIDE SEQUENCE [LARGE SCALE GENOMIC DNA]</scope>
</reference>
<dbReference type="Proteomes" id="UP000499080">
    <property type="component" value="Unassembled WGS sequence"/>
</dbReference>
<name>A0A4Y2PAB8_ARAVE</name>
<dbReference type="PANTHER" id="PTHR12069:SF0">
    <property type="entry name" value="DNA-DIRECTED RNA POLYMERASE III SUBUNIT RPC5"/>
    <property type="match status" value="1"/>
</dbReference>
<dbReference type="PANTHER" id="PTHR12069">
    <property type="entry name" value="DNA-DIRECTED RNA POLYMERASES III 80 KDA POLYPEPTIDE RNA POLYMERASE III SUBUNIT 5"/>
    <property type="match status" value="1"/>
</dbReference>